<dbReference type="Proteomes" id="UP001596002">
    <property type="component" value="Unassembled WGS sequence"/>
</dbReference>
<sequence length="45" mass="5326">MNDTCYHCEHEIDKPHSVTFYEGNEERNELLCDSCYDEWLASIKG</sequence>
<comment type="caution">
    <text evidence="1">The sequence shown here is derived from an EMBL/GenBank/DDBJ whole genome shotgun (WGS) entry which is preliminary data.</text>
</comment>
<keyword evidence="2" id="KW-1185">Reference proteome</keyword>
<proteinExistence type="predicted"/>
<evidence type="ECO:0000313" key="1">
    <source>
        <dbReference type="EMBL" id="MFC4769645.1"/>
    </source>
</evidence>
<accession>A0ABV9Q628</accession>
<dbReference type="EMBL" id="JBHSHC010000141">
    <property type="protein sequence ID" value="MFC4769645.1"/>
    <property type="molecule type" value="Genomic_DNA"/>
</dbReference>
<reference evidence="2" key="1">
    <citation type="journal article" date="2019" name="Int. J. Syst. Evol. Microbiol.">
        <title>The Global Catalogue of Microorganisms (GCM) 10K type strain sequencing project: providing services to taxonomists for standard genome sequencing and annotation.</title>
        <authorList>
            <consortium name="The Broad Institute Genomics Platform"/>
            <consortium name="The Broad Institute Genome Sequencing Center for Infectious Disease"/>
            <person name="Wu L."/>
            <person name="Ma J."/>
        </authorList>
    </citation>
    <scope>NUCLEOTIDE SEQUENCE [LARGE SCALE GENOMIC DNA]</scope>
    <source>
        <strain evidence="2">WYCCWR 12678</strain>
    </source>
</reference>
<organism evidence="1 2">
    <name type="scientific">Effusibacillus consociatus</name>
    <dbReference type="NCBI Taxonomy" id="1117041"/>
    <lineage>
        <taxon>Bacteria</taxon>
        <taxon>Bacillati</taxon>
        <taxon>Bacillota</taxon>
        <taxon>Bacilli</taxon>
        <taxon>Bacillales</taxon>
        <taxon>Alicyclobacillaceae</taxon>
        <taxon>Effusibacillus</taxon>
    </lineage>
</organism>
<gene>
    <name evidence="1" type="ORF">ACFO8Q_20165</name>
</gene>
<protein>
    <recommendedName>
        <fullName evidence="3">Small CPxCG-related zinc finger protein</fullName>
    </recommendedName>
</protein>
<dbReference type="RefSeq" id="WP_380028395.1">
    <property type="nucleotide sequence ID" value="NZ_JBHSHC010000141.1"/>
</dbReference>
<evidence type="ECO:0000313" key="2">
    <source>
        <dbReference type="Proteomes" id="UP001596002"/>
    </source>
</evidence>
<evidence type="ECO:0008006" key="3">
    <source>
        <dbReference type="Google" id="ProtNLM"/>
    </source>
</evidence>
<name>A0ABV9Q628_9BACL</name>